<dbReference type="AlphaFoldDB" id="A0A9N9L8E3"/>
<gene>
    <name evidence="1" type="ORF">HYFRA_00005237</name>
</gene>
<name>A0A9N9L8E3_9HELO</name>
<dbReference type="Proteomes" id="UP000696280">
    <property type="component" value="Unassembled WGS sequence"/>
</dbReference>
<proteinExistence type="predicted"/>
<dbReference type="EMBL" id="CAJVRL010000127">
    <property type="protein sequence ID" value="CAG8962186.1"/>
    <property type="molecule type" value="Genomic_DNA"/>
</dbReference>
<evidence type="ECO:0000313" key="2">
    <source>
        <dbReference type="Proteomes" id="UP000696280"/>
    </source>
</evidence>
<organism evidence="1 2">
    <name type="scientific">Hymenoscyphus fraxineus</name>
    <dbReference type="NCBI Taxonomy" id="746836"/>
    <lineage>
        <taxon>Eukaryota</taxon>
        <taxon>Fungi</taxon>
        <taxon>Dikarya</taxon>
        <taxon>Ascomycota</taxon>
        <taxon>Pezizomycotina</taxon>
        <taxon>Leotiomycetes</taxon>
        <taxon>Helotiales</taxon>
        <taxon>Helotiaceae</taxon>
        <taxon>Hymenoscyphus</taxon>
    </lineage>
</organism>
<protein>
    <submittedName>
        <fullName evidence="1">Uncharacterized protein</fullName>
    </submittedName>
</protein>
<accession>A0A9N9L8E3</accession>
<evidence type="ECO:0000313" key="1">
    <source>
        <dbReference type="EMBL" id="CAG8962186.1"/>
    </source>
</evidence>
<sequence length="174" mass="19537">MFELFIAYAPYEEEFLLQLQRHSGLYYCLSLVALPINGELPFGLPARAIGGPGKGPRVSDPESATTRVLTQMQEVIDDMRSMGDLIVRELEVVVECGGGGKVEELKVCLLQIWINLSDGSGMLVSMTCGKIFREWNSDSDEEHSWFVEVMVYLTEDQPRIYITSLRLEITGIKV</sequence>
<reference evidence="1" key="1">
    <citation type="submission" date="2021-07" db="EMBL/GenBank/DDBJ databases">
        <authorList>
            <person name="Durling M."/>
        </authorList>
    </citation>
    <scope>NUCLEOTIDE SEQUENCE</scope>
</reference>
<keyword evidence="2" id="KW-1185">Reference proteome</keyword>
<comment type="caution">
    <text evidence="1">The sequence shown here is derived from an EMBL/GenBank/DDBJ whole genome shotgun (WGS) entry which is preliminary data.</text>
</comment>